<dbReference type="EC" id="2.7.7.65" evidence="1"/>
<dbReference type="SUPFAM" id="SSF55073">
    <property type="entry name" value="Nucleotide cyclase"/>
    <property type="match status" value="1"/>
</dbReference>
<dbReference type="SUPFAM" id="SSF55781">
    <property type="entry name" value="GAF domain-like"/>
    <property type="match status" value="1"/>
</dbReference>
<comment type="catalytic activity">
    <reaction evidence="2">
        <text>2 GTP = 3',3'-c-di-GMP + 2 diphosphate</text>
        <dbReference type="Rhea" id="RHEA:24898"/>
        <dbReference type="ChEBI" id="CHEBI:33019"/>
        <dbReference type="ChEBI" id="CHEBI:37565"/>
        <dbReference type="ChEBI" id="CHEBI:58805"/>
        <dbReference type="EC" id="2.7.7.65"/>
    </reaction>
</comment>
<dbReference type="Pfam" id="PF00989">
    <property type="entry name" value="PAS"/>
    <property type="match status" value="1"/>
</dbReference>
<gene>
    <name evidence="5" type="ORF">GCM10011419_11110</name>
</gene>
<name>A0ABQ3H967_9NEIS</name>
<dbReference type="PROSITE" id="PS50112">
    <property type="entry name" value="PAS"/>
    <property type="match status" value="1"/>
</dbReference>
<dbReference type="InterPro" id="IPR043128">
    <property type="entry name" value="Rev_trsase/Diguanyl_cyclase"/>
</dbReference>
<dbReference type="InterPro" id="IPR035965">
    <property type="entry name" value="PAS-like_dom_sf"/>
</dbReference>
<evidence type="ECO:0000259" key="3">
    <source>
        <dbReference type="PROSITE" id="PS50112"/>
    </source>
</evidence>
<dbReference type="CDD" id="cd00130">
    <property type="entry name" value="PAS"/>
    <property type="match status" value="1"/>
</dbReference>
<dbReference type="SMART" id="SM00267">
    <property type="entry name" value="GGDEF"/>
    <property type="match status" value="1"/>
</dbReference>
<dbReference type="InterPro" id="IPR029787">
    <property type="entry name" value="Nucleotide_cyclase"/>
</dbReference>
<dbReference type="PROSITE" id="PS50887">
    <property type="entry name" value="GGDEF"/>
    <property type="match status" value="1"/>
</dbReference>
<dbReference type="InterPro" id="IPR000014">
    <property type="entry name" value="PAS"/>
</dbReference>
<comment type="caution">
    <text evidence="5">The sequence shown here is derived from an EMBL/GenBank/DDBJ whole genome shotgun (WGS) entry which is preliminary data.</text>
</comment>
<keyword evidence="6" id="KW-1185">Reference proteome</keyword>
<dbReference type="PANTHER" id="PTHR45138">
    <property type="entry name" value="REGULATORY COMPONENTS OF SENSORY TRANSDUCTION SYSTEM"/>
    <property type="match status" value="1"/>
</dbReference>
<dbReference type="Pfam" id="PF00990">
    <property type="entry name" value="GGDEF"/>
    <property type="match status" value="1"/>
</dbReference>
<evidence type="ECO:0000256" key="2">
    <source>
        <dbReference type="ARBA" id="ARBA00034247"/>
    </source>
</evidence>
<organism evidence="5 6">
    <name type="scientific">Vogesella fluminis</name>
    <dbReference type="NCBI Taxonomy" id="1069161"/>
    <lineage>
        <taxon>Bacteria</taxon>
        <taxon>Pseudomonadati</taxon>
        <taxon>Pseudomonadota</taxon>
        <taxon>Betaproteobacteria</taxon>
        <taxon>Neisseriales</taxon>
        <taxon>Chromobacteriaceae</taxon>
        <taxon>Vogesella</taxon>
    </lineage>
</organism>
<reference evidence="6" key="1">
    <citation type="journal article" date="2019" name="Int. J. Syst. Evol. Microbiol.">
        <title>The Global Catalogue of Microorganisms (GCM) 10K type strain sequencing project: providing services to taxonomists for standard genome sequencing and annotation.</title>
        <authorList>
            <consortium name="The Broad Institute Genomics Platform"/>
            <consortium name="The Broad Institute Genome Sequencing Center for Infectious Disease"/>
            <person name="Wu L."/>
            <person name="Ma J."/>
        </authorList>
    </citation>
    <scope>NUCLEOTIDE SEQUENCE [LARGE SCALE GENOMIC DNA]</scope>
    <source>
        <strain evidence="6">KCTC 23713</strain>
    </source>
</reference>
<dbReference type="SMART" id="SM00091">
    <property type="entry name" value="PAS"/>
    <property type="match status" value="1"/>
</dbReference>
<sequence>MLRLNTQGMPLNTLLRTVLQQIEQILPQWRGTILLRDSCGHLQLAAGPPLPGTSLRHLAGLTLCQTVNGGDMPAQLARSAPYRKLAARFEPDTGWLVPLAGSAGAVHGVLAIRQRTPSAPVPQAISPLENSAHLLALLLENHAIHHQLEHRSQWYRAILQNTADGLSVIDMHGRFLEASDSLCRMLGYRQDELRRMYLWQVMPGSTPQSIRQRLAITGEDGETFESVNRTKHGRLLEVEIHTRRLILDSRPVVWSSTHDISQRKALQRILEQQATIDTLTGLFNRPTLLARLEMQLQLARMQHAPLSVLLLDLDHFKQVNDRYGHHAGDLVLAALGDTLEEVLRESDVAGRVGGEEFCLLLPGQGLHEALDLAERIIDDISELRIQSGHHILAITSSIGVACLQAGDDCRTLLARTSRALHAAKAAGRHRIVVLGADPP</sequence>
<feature type="domain" description="PAS" evidence="3">
    <location>
        <begin position="151"/>
        <end position="193"/>
    </location>
</feature>
<dbReference type="EMBL" id="BMYP01000010">
    <property type="protein sequence ID" value="GHD74551.1"/>
    <property type="molecule type" value="Genomic_DNA"/>
</dbReference>
<dbReference type="CDD" id="cd01949">
    <property type="entry name" value="GGDEF"/>
    <property type="match status" value="1"/>
</dbReference>
<dbReference type="Gene3D" id="3.30.450.20">
    <property type="entry name" value="PAS domain"/>
    <property type="match status" value="1"/>
</dbReference>
<proteinExistence type="predicted"/>
<dbReference type="InterPro" id="IPR013767">
    <property type="entry name" value="PAS_fold"/>
</dbReference>
<protein>
    <recommendedName>
        <fullName evidence="1">diguanylate cyclase</fullName>
        <ecNumber evidence="1">2.7.7.65</ecNumber>
    </recommendedName>
</protein>
<dbReference type="Gene3D" id="3.30.70.270">
    <property type="match status" value="1"/>
</dbReference>
<accession>A0ABQ3H967</accession>
<dbReference type="PANTHER" id="PTHR45138:SF9">
    <property type="entry name" value="DIGUANYLATE CYCLASE DGCM-RELATED"/>
    <property type="match status" value="1"/>
</dbReference>
<evidence type="ECO:0000256" key="1">
    <source>
        <dbReference type="ARBA" id="ARBA00012528"/>
    </source>
</evidence>
<evidence type="ECO:0000313" key="6">
    <source>
        <dbReference type="Proteomes" id="UP000662678"/>
    </source>
</evidence>
<dbReference type="NCBIfam" id="TIGR00254">
    <property type="entry name" value="GGDEF"/>
    <property type="match status" value="1"/>
</dbReference>
<evidence type="ECO:0000259" key="4">
    <source>
        <dbReference type="PROSITE" id="PS50887"/>
    </source>
</evidence>
<dbReference type="Gene3D" id="3.30.450.40">
    <property type="match status" value="1"/>
</dbReference>
<dbReference type="InterPro" id="IPR050469">
    <property type="entry name" value="Diguanylate_Cyclase"/>
</dbReference>
<feature type="domain" description="GGDEF" evidence="4">
    <location>
        <begin position="304"/>
        <end position="436"/>
    </location>
</feature>
<dbReference type="Proteomes" id="UP000662678">
    <property type="component" value="Unassembled WGS sequence"/>
</dbReference>
<evidence type="ECO:0000313" key="5">
    <source>
        <dbReference type="EMBL" id="GHD74551.1"/>
    </source>
</evidence>
<dbReference type="InterPro" id="IPR000160">
    <property type="entry name" value="GGDEF_dom"/>
</dbReference>
<dbReference type="InterPro" id="IPR029016">
    <property type="entry name" value="GAF-like_dom_sf"/>
</dbReference>
<dbReference type="NCBIfam" id="TIGR00229">
    <property type="entry name" value="sensory_box"/>
    <property type="match status" value="1"/>
</dbReference>
<dbReference type="SUPFAM" id="SSF55785">
    <property type="entry name" value="PYP-like sensor domain (PAS domain)"/>
    <property type="match status" value="1"/>
</dbReference>